<organism evidence="2">
    <name type="scientific">Entomoneis paludosa</name>
    <dbReference type="NCBI Taxonomy" id="265537"/>
    <lineage>
        <taxon>Eukaryota</taxon>
        <taxon>Sar</taxon>
        <taxon>Stramenopiles</taxon>
        <taxon>Ochrophyta</taxon>
        <taxon>Bacillariophyta</taxon>
        <taxon>Bacillariophyceae</taxon>
        <taxon>Bacillariophycidae</taxon>
        <taxon>Entomoneidaceae</taxon>
        <taxon>Entomoneis</taxon>
    </lineage>
</organism>
<evidence type="ECO:0000256" key="1">
    <source>
        <dbReference type="SAM" id="Phobius"/>
    </source>
</evidence>
<accession>A0A7S3DS33</accession>
<proteinExistence type="predicted"/>
<keyword evidence="1" id="KW-0812">Transmembrane</keyword>
<protein>
    <submittedName>
        <fullName evidence="2">Uncharacterized protein</fullName>
    </submittedName>
</protein>
<reference evidence="2" key="1">
    <citation type="submission" date="2021-01" db="EMBL/GenBank/DDBJ databases">
        <authorList>
            <person name="Corre E."/>
            <person name="Pelletier E."/>
            <person name="Niang G."/>
            <person name="Scheremetjew M."/>
            <person name="Finn R."/>
            <person name="Kale V."/>
            <person name="Holt S."/>
            <person name="Cochrane G."/>
            <person name="Meng A."/>
            <person name="Brown T."/>
            <person name="Cohen L."/>
        </authorList>
    </citation>
    <scope>NUCLEOTIDE SEQUENCE</scope>
    <source>
        <strain evidence="2">CCMP125</strain>
    </source>
</reference>
<dbReference type="EMBL" id="HBHT01024517">
    <property type="protein sequence ID" value="CAD9975876.1"/>
    <property type="molecule type" value="Transcribed_RNA"/>
</dbReference>
<feature type="transmembrane region" description="Helical" evidence="1">
    <location>
        <begin position="36"/>
        <end position="55"/>
    </location>
</feature>
<feature type="transmembrane region" description="Helical" evidence="1">
    <location>
        <begin position="271"/>
        <end position="291"/>
    </location>
</feature>
<keyword evidence="1" id="KW-1133">Transmembrane helix</keyword>
<feature type="transmembrane region" description="Helical" evidence="1">
    <location>
        <begin position="242"/>
        <end position="259"/>
    </location>
</feature>
<sequence>MSYSPQPTKAAVTEKTKTTTSYGLGKLRFQKTHGTLGITSLPTVLWALYMVHNLQEQQETRTRDEVMVWSPRPHPAIALFSVSLAVLSTAALAMSAIPLLKQVPVCTVISKTWNIIPPHKEAFRRTVAIVGYLDLRLANEIGKATMILRLTSASDDPQQQWIEDWQGWFAKALSLYYFYFFLPRGSFDNGNTWVFVVPMFVGFGVDVYHQQQPEQQVLLVEDSSSSILSWREWNNSVVTVEYLLWTLLSTQIVAFMFTLGFRHIVPIRYGYWMAALVVFMLCAGMGVNYYAASSVFLSSQS</sequence>
<keyword evidence="1" id="KW-0472">Membrane</keyword>
<dbReference type="AlphaFoldDB" id="A0A7S3DS33"/>
<evidence type="ECO:0000313" key="2">
    <source>
        <dbReference type="EMBL" id="CAD9975876.1"/>
    </source>
</evidence>
<name>A0A7S3DS33_9STRA</name>
<feature type="transmembrane region" description="Helical" evidence="1">
    <location>
        <begin position="76"/>
        <end position="100"/>
    </location>
</feature>
<gene>
    <name evidence="2" type="ORF">APAL1065_LOCUS16478</name>
</gene>